<dbReference type="InterPro" id="IPR018522">
    <property type="entry name" value="TopoIIA_CS"/>
</dbReference>
<dbReference type="GO" id="GO:0005694">
    <property type="term" value="C:chromosome"/>
    <property type="evidence" value="ECO:0007669"/>
    <property type="project" value="InterPro"/>
</dbReference>
<dbReference type="CDD" id="cd16928">
    <property type="entry name" value="HATPase_GyrB-like"/>
    <property type="match status" value="1"/>
</dbReference>
<dbReference type="InterPro" id="IPR014721">
    <property type="entry name" value="Ribsml_uS5_D2-typ_fold_subgr"/>
</dbReference>
<dbReference type="NCBIfam" id="NF004189">
    <property type="entry name" value="PRK05644.1"/>
    <property type="match status" value="1"/>
</dbReference>
<organism evidence="13 14">
    <name type="scientific">Diaminobutyricimonas aerilata</name>
    <dbReference type="NCBI Taxonomy" id="1162967"/>
    <lineage>
        <taxon>Bacteria</taxon>
        <taxon>Bacillati</taxon>
        <taxon>Actinomycetota</taxon>
        <taxon>Actinomycetes</taxon>
        <taxon>Micrococcales</taxon>
        <taxon>Microbacteriaceae</taxon>
        <taxon>Diaminobutyricimonas</taxon>
    </lineage>
</organism>
<evidence type="ECO:0000256" key="3">
    <source>
        <dbReference type="ARBA" id="ARBA00022723"/>
    </source>
</evidence>
<keyword evidence="4 10" id="KW-0547">Nucleotide-binding</keyword>
<dbReference type="PRINTS" id="PR01159">
    <property type="entry name" value="DNAGYRASEB"/>
</dbReference>
<evidence type="ECO:0000313" key="14">
    <source>
        <dbReference type="Proteomes" id="UP000228758"/>
    </source>
</evidence>
<keyword evidence="3 10" id="KW-0479">Metal-binding</keyword>
<keyword evidence="5 10" id="KW-0067">ATP-binding</keyword>
<evidence type="ECO:0000256" key="5">
    <source>
        <dbReference type="ARBA" id="ARBA00022840"/>
    </source>
</evidence>
<evidence type="ECO:0000256" key="9">
    <source>
        <dbReference type="ARBA" id="ARBA00023235"/>
    </source>
</evidence>
<dbReference type="EMBL" id="PGFF01000001">
    <property type="protein sequence ID" value="PJJ73722.1"/>
    <property type="molecule type" value="Genomic_DNA"/>
</dbReference>
<dbReference type="PRINTS" id="PR00418">
    <property type="entry name" value="TPI2FAMILY"/>
</dbReference>
<dbReference type="RefSeq" id="WP_100365770.1">
    <property type="nucleotide sequence ID" value="NZ_PGFF01000001.1"/>
</dbReference>
<gene>
    <name evidence="10" type="primary">gyrB</name>
    <name evidence="13" type="ORF">CLV46_3318</name>
</gene>
<dbReference type="InterPro" id="IPR013760">
    <property type="entry name" value="Topo_IIA-like_dom_sf"/>
</dbReference>
<dbReference type="NCBIfam" id="NF011501">
    <property type="entry name" value="PRK14939.1"/>
    <property type="match status" value="1"/>
</dbReference>
<dbReference type="PANTHER" id="PTHR45866">
    <property type="entry name" value="DNA GYRASE/TOPOISOMERASE SUBUNIT B"/>
    <property type="match status" value="1"/>
</dbReference>
<feature type="region of interest" description="Disordered" evidence="11">
    <location>
        <begin position="412"/>
        <end position="431"/>
    </location>
</feature>
<keyword evidence="14" id="KW-1185">Reference proteome</keyword>
<dbReference type="CDD" id="cd00822">
    <property type="entry name" value="TopoII_Trans_DNA_gyrase"/>
    <property type="match status" value="1"/>
</dbReference>
<dbReference type="FunFam" id="3.40.50.670:FF:000002">
    <property type="entry name" value="DNA gyrase subunit B"/>
    <property type="match status" value="1"/>
</dbReference>
<dbReference type="FunFam" id="3.30.230.10:FF:000005">
    <property type="entry name" value="DNA gyrase subunit B"/>
    <property type="match status" value="1"/>
</dbReference>
<comment type="cofactor">
    <cofactor evidence="10">
        <name>Mg(2+)</name>
        <dbReference type="ChEBI" id="CHEBI:18420"/>
    </cofactor>
    <cofactor evidence="10">
        <name>Mn(2+)</name>
        <dbReference type="ChEBI" id="CHEBI:29035"/>
    </cofactor>
    <cofactor evidence="10">
        <name>Ca(2+)</name>
        <dbReference type="ChEBI" id="CHEBI:29108"/>
    </cofactor>
    <text evidence="10">Binds two Mg(2+) per subunit. The magnesium ions form salt bridges with both the protein and the DNA. Can also accept other divalent metal cations, such as Mn(2+) or Ca(2+).</text>
</comment>
<evidence type="ECO:0000256" key="2">
    <source>
        <dbReference type="ARBA" id="ARBA00010708"/>
    </source>
</evidence>
<comment type="miscellaneous">
    <text evidence="10">Few gyrases are as efficient as E.coli at forming negative supercoils. Not all organisms have 2 type II topoisomerases; in organisms with a single type II topoisomerase this enzyme also has to decatenate newly replicated chromosomes.</text>
</comment>
<dbReference type="GO" id="GO:0005737">
    <property type="term" value="C:cytoplasm"/>
    <property type="evidence" value="ECO:0007669"/>
    <property type="project" value="UniProtKB-SubCell"/>
</dbReference>
<accession>A0A2M9CPA2</accession>
<proteinExistence type="inferred from homology"/>
<dbReference type="InterPro" id="IPR001241">
    <property type="entry name" value="Topo_IIA"/>
</dbReference>
<dbReference type="SUPFAM" id="SSF54211">
    <property type="entry name" value="Ribosomal protein S5 domain 2-like"/>
    <property type="match status" value="1"/>
</dbReference>
<name>A0A2M9CPA2_9MICO</name>
<dbReference type="NCBIfam" id="TIGR01059">
    <property type="entry name" value="gyrB"/>
    <property type="match status" value="1"/>
</dbReference>
<dbReference type="SUPFAM" id="SSF56719">
    <property type="entry name" value="Type II DNA topoisomerase"/>
    <property type="match status" value="1"/>
</dbReference>
<protein>
    <recommendedName>
        <fullName evidence="10">DNA gyrase subunit B</fullName>
        <ecNumber evidence="10">5.6.2.2</ecNumber>
    </recommendedName>
</protein>
<comment type="catalytic activity">
    <reaction evidence="1 10">
        <text>ATP-dependent breakage, passage and rejoining of double-stranded DNA.</text>
        <dbReference type="EC" id="5.6.2.2"/>
    </reaction>
</comment>
<reference evidence="13 14" key="1">
    <citation type="submission" date="2017-11" db="EMBL/GenBank/DDBJ databases">
        <title>Genomic Encyclopedia of Archaeal and Bacterial Type Strains, Phase II (KMG-II): From Individual Species to Whole Genera.</title>
        <authorList>
            <person name="Goeker M."/>
        </authorList>
    </citation>
    <scope>NUCLEOTIDE SEQUENCE [LARGE SCALE GENOMIC DNA]</scope>
    <source>
        <strain evidence="13 14">DSM 27393</strain>
    </source>
</reference>
<evidence type="ECO:0000313" key="13">
    <source>
        <dbReference type="EMBL" id="PJJ73722.1"/>
    </source>
</evidence>
<dbReference type="SMART" id="SM00387">
    <property type="entry name" value="HATPase_c"/>
    <property type="match status" value="1"/>
</dbReference>
<feature type="binding site" evidence="10">
    <location>
        <position position="443"/>
    </location>
    <ligand>
        <name>Mg(2+)</name>
        <dbReference type="ChEBI" id="CHEBI:18420"/>
        <label>1</label>
        <note>catalytic</note>
    </ligand>
</feature>
<sequence length="659" mass="73539">MSMTPNSTEDLPDNSYGADQIQVLEGLEAVRKRPGMYIGSTGPRGLHHLVYEIVDNAVDEALAGYCDTIEVLIRRDGGLRVADNGRGIPVGMHKTEGKSTVEVVLTILHAGGKFGGGGYAVSGGLHGVGSSVVNALSKELDVEVRREGHVWRQSYKNGVPEAPLSQDESSDETGTIITFWPNDEIFETVVFDYETLRTRFQQYAFLNKGLKITLTDEREHEGEDEPRHDTFLYERGLVDYVEYLNSAKKVEVVHPEVISFESEDKERRIALEVAMQWTTAYSESVHTYANTINTHEGGTHEEGFRAALTTLVNKYAREKTILKEKDENLTGDDVREGLTAVISVKLGEPQFEGQTKTKLGNTEAKSYVQRVVGEQLADWFDRNPTLARDVIRKAIQASQARMAARKAREQTRRKGLLESGGMPGKLKDCQSKDPARSEIFLVEGDSAGGSAVQGRNPETQAILPLRGKILNVEKARLDRALGNNEVQSMITAFGAGIGDDFNPEKARYHKIVLMADADVDGQHITTLLLTLLFRYMRPLIEMGYVYLAQPPLYRLKWTNAEHEYVYSDRERDALLTEGIAAGKRIPKENGIQRYKGLGEMDYKELWETTMNPETRTLLQVTLEDAAVADGVFATLMGEDVDARRTFIQQNAKDVRFLDI</sequence>
<dbReference type="Pfam" id="PF00986">
    <property type="entry name" value="DNA_gyraseB_C"/>
    <property type="match status" value="1"/>
</dbReference>
<comment type="similarity">
    <text evidence="2 10">Belongs to the type II topoisomerase GyrB family.</text>
</comment>
<evidence type="ECO:0000256" key="4">
    <source>
        <dbReference type="ARBA" id="ARBA00022741"/>
    </source>
</evidence>
<evidence type="ECO:0000256" key="11">
    <source>
        <dbReference type="SAM" id="MobiDB-lite"/>
    </source>
</evidence>
<feature type="site" description="Interaction with DNA" evidence="10">
    <location>
        <position position="471"/>
    </location>
</feature>
<dbReference type="AlphaFoldDB" id="A0A2M9CPA2"/>
<dbReference type="GO" id="GO:0005524">
    <property type="term" value="F:ATP binding"/>
    <property type="evidence" value="ECO:0007669"/>
    <property type="project" value="UniProtKB-UniRule"/>
</dbReference>
<dbReference type="InterPro" id="IPR003594">
    <property type="entry name" value="HATPase_dom"/>
</dbReference>
<evidence type="ECO:0000256" key="7">
    <source>
        <dbReference type="ARBA" id="ARBA00023029"/>
    </source>
</evidence>
<keyword evidence="8" id="KW-0238">DNA-binding</keyword>
<dbReference type="Pfam" id="PF01751">
    <property type="entry name" value="Toprim"/>
    <property type="match status" value="1"/>
</dbReference>
<keyword evidence="10" id="KW-0963">Cytoplasm</keyword>
<dbReference type="InterPro" id="IPR002288">
    <property type="entry name" value="DNA_gyrase_B_C"/>
</dbReference>
<dbReference type="EC" id="5.6.2.2" evidence="10"/>
<dbReference type="PROSITE" id="PS50880">
    <property type="entry name" value="TOPRIM"/>
    <property type="match status" value="1"/>
</dbReference>
<dbReference type="SMART" id="SM00433">
    <property type="entry name" value="TOP2c"/>
    <property type="match status" value="1"/>
</dbReference>
<dbReference type="InterPro" id="IPR013759">
    <property type="entry name" value="Topo_IIA_B_C"/>
</dbReference>
<dbReference type="Pfam" id="PF02518">
    <property type="entry name" value="HATPase_c"/>
    <property type="match status" value="1"/>
</dbReference>
<feature type="site" description="Interaction with DNA" evidence="10">
    <location>
        <position position="468"/>
    </location>
</feature>
<evidence type="ECO:0000256" key="1">
    <source>
        <dbReference type="ARBA" id="ARBA00000185"/>
    </source>
</evidence>
<dbReference type="Gene3D" id="3.30.230.10">
    <property type="match status" value="1"/>
</dbReference>
<dbReference type="InterPro" id="IPR036890">
    <property type="entry name" value="HATPase_C_sf"/>
</dbReference>
<dbReference type="Pfam" id="PF00204">
    <property type="entry name" value="DNA_gyraseB"/>
    <property type="match status" value="1"/>
</dbReference>
<dbReference type="Gene3D" id="3.40.50.670">
    <property type="match status" value="1"/>
</dbReference>
<evidence type="ECO:0000256" key="6">
    <source>
        <dbReference type="ARBA" id="ARBA00022842"/>
    </source>
</evidence>
<keyword evidence="9 10" id="KW-0413">Isomerase</keyword>
<dbReference type="GO" id="GO:0034335">
    <property type="term" value="F:DNA negative supercoiling activity"/>
    <property type="evidence" value="ECO:0007669"/>
    <property type="project" value="UniProtKB-ARBA"/>
</dbReference>
<dbReference type="InterPro" id="IPR000565">
    <property type="entry name" value="Topo_IIA_B"/>
</dbReference>
<comment type="caution">
    <text evidence="13">The sequence shown here is derived from an EMBL/GenBank/DDBJ whole genome shotgun (WGS) entry which is preliminary data.</text>
</comment>
<dbReference type="PANTHER" id="PTHR45866:SF1">
    <property type="entry name" value="DNA GYRASE SUBUNIT B, MITOCHONDRIAL"/>
    <property type="match status" value="1"/>
</dbReference>
<dbReference type="InterPro" id="IPR020568">
    <property type="entry name" value="Ribosomal_Su5_D2-typ_SF"/>
</dbReference>
<keyword evidence="6 10" id="KW-0460">Magnesium</keyword>
<feature type="binding site" evidence="10">
    <location>
        <position position="518"/>
    </location>
    <ligand>
        <name>Mg(2+)</name>
        <dbReference type="ChEBI" id="CHEBI:18420"/>
        <label>2</label>
    </ligand>
</feature>
<comment type="function">
    <text evidence="10">A type II topoisomerase that negatively supercoils closed circular double-stranded (ds) DNA in an ATP-dependent manner to modulate DNA topology and maintain chromosomes in an underwound state. Negative supercoiling favors strand separation, and DNA replication, transcription, recombination and repair, all of which involve strand separation. Also able to catalyze the interconversion of other topological isomers of dsDNA rings, including catenanes and knotted rings. Type II topoisomerases break and join 2 DNA strands simultaneously in an ATP-dependent manner.</text>
</comment>
<dbReference type="InterPro" id="IPR013506">
    <property type="entry name" value="Topo_IIA_bsu_dom2"/>
</dbReference>
<evidence type="ECO:0000256" key="10">
    <source>
        <dbReference type="HAMAP-Rule" id="MF_01898"/>
    </source>
</evidence>
<comment type="subcellular location">
    <subcellularLocation>
        <location evidence="10">Cytoplasm</location>
    </subcellularLocation>
</comment>
<dbReference type="InterPro" id="IPR011557">
    <property type="entry name" value="GyrB"/>
</dbReference>
<feature type="binding site" evidence="10">
    <location>
        <position position="516"/>
    </location>
    <ligand>
        <name>Mg(2+)</name>
        <dbReference type="ChEBI" id="CHEBI:18420"/>
        <label>2</label>
    </ligand>
</feature>
<dbReference type="SUPFAM" id="SSF55874">
    <property type="entry name" value="ATPase domain of HSP90 chaperone/DNA topoisomerase II/histidine kinase"/>
    <property type="match status" value="1"/>
</dbReference>
<dbReference type="GO" id="GO:0006261">
    <property type="term" value="P:DNA-templated DNA replication"/>
    <property type="evidence" value="ECO:0007669"/>
    <property type="project" value="UniProtKB-UniRule"/>
</dbReference>
<dbReference type="Proteomes" id="UP000228758">
    <property type="component" value="Unassembled WGS sequence"/>
</dbReference>
<evidence type="ECO:0000256" key="8">
    <source>
        <dbReference type="ARBA" id="ARBA00023125"/>
    </source>
</evidence>
<comment type="subunit">
    <text evidence="10">Heterotetramer, composed of two GyrA and two GyrB chains. In the heterotetramer, GyrA contains the active site tyrosine that forms a transient covalent intermediate with DNA, while GyrB binds cofactors and catalyzes ATP hydrolysis.</text>
</comment>
<dbReference type="PROSITE" id="PS00177">
    <property type="entry name" value="TOPOISOMERASE_II"/>
    <property type="match status" value="1"/>
</dbReference>
<feature type="domain" description="Toprim" evidence="12">
    <location>
        <begin position="437"/>
        <end position="551"/>
    </location>
</feature>
<dbReference type="GO" id="GO:0003677">
    <property type="term" value="F:DNA binding"/>
    <property type="evidence" value="ECO:0007669"/>
    <property type="project" value="UniProtKB-KW"/>
</dbReference>
<feature type="binding site" evidence="10">
    <location>
        <position position="516"/>
    </location>
    <ligand>
        <name>Mg(2+)</name>
        <dbReference type="ChEBI" id="CHEBI:18420"/>
        <label>1</label>
        <note>catalytic</note>
    </ligand>
</feature>
<dbReference type="InterPro" id="IPR006171">
    <property type="entry name" value="TOPRIM_dom"/>
</dbReference>
<evidence type="ECO:0000259" key="12">
    <source>
        <dbReference type="PROSITE" id="PS50880"/>
    </source>
</evidence>
<dbReference type="GO" id="GO:0006265">
    <property type="term" value="P:DNA topological change"/>
    <property type="evidence" value="ECO:0007669"/>
    <property type="project" value="UniProtKB-UniRule"/>
</dbReference>
<dbReference type="OrthoDB" id="9802808at2"/>
<dbReference type="GO" id="GO:0046872">
    <property type="term" value="F:metal ion binding"/>
    <property type="evidence" value="ECO:0007669"/>
    <property type="project" value="UniProtKB-KW"/>
</dbReference>
<dbReference type="HAMAP" id="MF_01898">
    <property type="entry name" value="GyrB"/>
    <property type="match status" value="1"/>
</dbReference>
<keyword evidence="7 10" id="KW-0799">Topoisomerase</keyword>
<dbReference type="FunFam" id="3.30.565.10:FF:000002">
    <property type="entry name" value="DNA gyrase subunit B"/>
    <property type="match status" value="1"/>
</dbReference>
<dbReference type="Gene3D" id="3.30.565.10">
    <property type="entry name" value="Histidine kinase-like ATPase, C-terminal domain"/>
    <property type="match status" value="1"/>
</dbReference>